<name>A0ABT3PP08_9BACT</name>
<evidence type="ECO:0000259" key="3">
    <source>
        <dbReference type="Pfam" id="PF16344"/>
    </source>
</evidence>
<sequence length="332" mass="38068">MDQRLLDKYFRDECSDEELDQVLGWFQTEEGRTFLAQEMEEEFENALETPHEFGCYPADSEHIFNRIQLQKRKYPDTNHRFSIGIRVASILLILVGISAFFYLEGYLSFGSENPQPKTITYVTQQGQQHIFTLSDGTKIRLNEQSQLKVPTKMQEGKRNVNLKGEAYFEVARNTDHPFIVNTEGSTIEVLGTKFNVNTDSTQNCVEVAVIEGKVALKQKGDGSSGGALLTRNNFGLLHLGDGQITIEKVNAKNYLSWIYNRLVYSGETLEQVSRQIEHLYNVEVEFKSRKLRKLKLTANIEKTDLSEVLDVIAKTFNITYQKRENGKIVWMT</sequence>
<feature type="transmembrane region" description="Helical" evidence="1">
    <location>
        <begin position="81"/>
        <end position="103"/>
    </location>
</feature>
<keyword evidence="1" id="KW-0472">Membrane</keyword>
<organism evidence="4 5">
    <name type="scientific">Fodinibius salsisoli</name>
    <dbReference type="NCBI Taxonomy" id="2820877"/>
    <lineage>
        <taxon>Bacteria</taxon>
        <taxon>Pseudomonadati</taxon>
        <taxon>Balneolota</taxon>
        <taxon>Balneolia</taxon>
        <taxon>Balneolales</taxon>
        <taxon>Balneolaceae</taxon>
        <taxon>Fodinibius</taxon>
    </lineage>
</organism>
<feature type="domain" description="FecR protein" evidence="2">
    <location>
        <begin position="120"/>
        <end position="214"/>
    </location>
</feature>
<dbReference type="RefSeq" id="WP_265766375.1">
    <property type="nucleotide sequence ID" value="NZ_JAGGJA010000007.1"/>
</dbReference>
<keyword evidence="5" id="KW-1185">Reference proteome</keyword>
<dbReference type="InterPro" id="IPR006860">
    <property type="entry name" value="FecR"/>
</dbReference>
<reference evidence="4 5" key="1">
    <citation type="submission" date="2021-03" db="EMBL/GenBank/DDBJ databases">
        <title>Aliifodinibius sp. nov., a new bacterium isolated from saline soil.</title>
        <authorList>
            <person name="Galisteo C."/>
            <person name="De La Haba R."/>
            <person name="Sanchez-Porro C."/>
            <person name="Ventosa A."/>
        </authorList>
    </citation>
    <scope>NUCLEOTIDE SEQUENCE [LARGE SCALE GENOMIC DNA]</scope>
    <source>
        <strain evidence="4 5">1BSP15-2V2</strain>
    </source>
</reference>
<dbReference type="EMBL" id="JAGGJA010000007">
    <property type="protein sequence ID" value="MCW9707584.1"/>
    <property type="molecule type" value="Genomic_DNA"/>
</dbReference>
<accession>A0ABT3PP08</accession>
<keyword evidence="1" id="KW-1133">Transmembrane helix</keyword>
<comment type="caution">
    <text evidence="4">The sequence shown here is derived from an EMBL/GenBank/DDBJ whole genome shotgun (WGS) entry which is preliminary data.</text>
</comment>
<dbReference type="Gene3D" id="2.60.120.1440">
    <property type="match status" value="1"/>
</dbReference>
<dbReference type="Gene3D" id="3.55.50.30">
    <property type="match status" value="1"/>
</dbReference>
<evidence type="ECO:0000313" key="5">
    <source>
        <dbReference type="Proteomes" id="UP001207918"/>
    </source>
</evidence>
<dbReference type="Proteomes" id="UP001207918">
    <property type="component" value="Unassembled WGS sequence"/>
</dbReference>
<dbReference type="Pfam" id="PF16344">
    <property type="entry name" value="FecR_C"/>
    <property type="match status" value="1"/>
</dbReference>
<dbReference type="InterPro" id="IPR032508">
    <property type="entry name" value="FecR_C"/>
</dbReference>
<dbReference type="PANTHER" id="PTHR30273">
    <property type="entry name" value="PERIPLASMIC SIGNAL SENSOR AND SIGMA FACTOR ACTIVATOR FECR-RELATED"/>
    <property type="match status" value="1"/>
</dbReference>
<dbReference type="Pfam" id="PF04773">
    <property type="entry name" value="FecR"/>
    <property type="match status" value="1"/>
</dbReference>
<evidence type="ECO:0000313" key="4">
    <source>
        <dbReference type="EMBL" id="MCW9707584.1"/>
    </source>
</evidence>
<gene>
    <name evidence="4" type="ORF">J6I44_12025</name>
</gene>
<dbReference type="PIRSF" id="PIRSF018266">
    <property type="entry name" value="FecR"/>
    <property type="match status" value="1"/>
</dbReference>
<evidence type="ECO:0000256" key="1">
    <source>
        <dbReference type="SAM" id="Phobius"/>
    </source>
</evidence>
<dbReference type="InterPro" id="IPR012373">
    <property type="entry name" value="Ferrdict_sens_TM"/>
</dbReference>
<keyword evidence="1" id="KW-0812">Transmembrane</keyword>
<evidence type="ECO:0000259" key="2">
    <source>
        <dbReference type="Pfam" id="PF04773"/>
    </source>
</evidence>
<dbReference type="PANTHER" id="PTHR30273:SF2">
    <property type="entry name" value="PROTEIN FECR"/>
    <property type="match status" value="1"/>
</dbReference>
<feature type="domain" description="Protein FecR C-terminal" evidence="3">
    <location>
        <begin position="261"/>
        <end position="328"/>
    </location>
</feature>
<proteinExistence type="predicted"/>
<protein>
    <submittedName>
        <fullName evidence="4">FecR family protein</fullName>
    </submittedName>
</protein>